<gene>
    <name evidence="1" type="ORF">Ga0061060_1317</name>
</gene>
<dbReference type="RefSeq" id="WP_055442082.1">
    <property type="nucleotide sequence ID" value="NZ_BAABDZ010000032.1"/>
</dbReference>
<organism evidence="1 2">
    <name type="scientific">Anoxybacillus suryakundensis</name>
    <dbReference type="NCBI Taxonomy" id="1325335"/>
    <lineage>
        <taxon>Bacteria</taxon>
        <taxon>Bacillati</taxon>
        <taxon>Bacillota</taxon>
        <taxon>Bacilli</taxon>
        <taxon>Bacillales</taxon>
        <taxon>Anoxybacillaceae</taxon>
        <taxon>Anoxybacillus</taxon>
    </lineage>
</organism>
<protein>
    <recommendedName>
        <fullName evidence="3">DUF2521 family protein</fullName>
    </recommendedName>
</protein>
<dbReference type="AlphaFoldDB" id="A0A0K6GRZ8"/>
<evidence type="ECO:0008006" key="3">
    <source>
        <dbReference type="Google" id="ProtNLM"/>
    </source>
</evidence>
<name>A0A0K6GRZ8_9BACL</name>
<dbReference type="STRING" id="1325335.GCA_001418025_02665"/>
<reference evidence="2" key="1">
    <citation type="submission" date="2015-08" db="EMBL/GenBank/DDBJ databases">
        <authorList>
            <person name="Varghese N."/>
        </authorList>
    </citation>
    <scope>NUCLEOTIDE SEQUENCE [LARGE SCALE GENOMIC DNA]</scope>
    <source>
        <strain evidence="2">DSM 27374</strain>
    </source>
</reference>
<accession>A0A0K6GRZ8</accession>
<evidence type="ECO:0000313" key="1">
    <source>
        <dbReference type="EMBL" id="CUA81313.1"/>
    </source>
</evidence>
<keyword evidence="2" id="KW-1185">Reference proteome</keyword>
<sequence length="134" mass="16314">MGILTSFTIKKLEKQLAYERNVLKDLSYRELCRRVRTYWQQYMIVSEVMETICIDIAIEAYLLGAHYSRFTYYGESVETVKSRCIDEYEQLIHELYEHMKLCRDGMYDTCARYVDVWWREGIEKGLRRQRLRLK</sequence>
<evidence type="ECO:0000313" key="2">
    <source>
        <dbReference type="Proteomes" id="UP000182738"/>
    </source>
</evidence>
<dbReference type="Proteomes" id="UP000182738">
    <property type="component" value="Unassembled WGS sequence"/>
</dbReference>
<dbReference type="Pfam" id="PF10730">
    <property type="entry name" value="DUF2521"/>
    <property type="match status" value="1"/>
</dbReference>
<dbReference type="EMBL" id="CYGZ01000031">
    <property type="protein sequence ID" value="CUA81313.1"/>
    <property type="molecule type" value="Genomic_DNA"/>
</dbReference>
<proteinExistence type="predicted"/>
<dbReference type="OrthoDB" id="2915109at2"/>
<dbReference type="InterPro" id="IPR019667">
    <property type="entry name" value="Uncharacterised_YbaK"/>
</dbReference>